<comment type="subcellular location">
    <subcellularLocation>
        <location evidence="1">Cytoplasm</location>
    </subcellularLocation>
</comment>
<dbReference type="Pfam" id="PF00639">
    <property type="entry name" value="Rotamase"/>
    <property type="match status" value="1"/>
</dbReference>
<dbReference type="EMBL" id="CP000585">
    <property type="protein sequence ID" value="ABO96045.1"/>
    <property type="molecule type" value="Genomic_DNA"/>
</dbReference>
<evidence type="ECO:0000256" key="5">
    <source>
        <dbReference type="PROSITE-ProRule" id="PRU00278"/>
    </source>
</evidence>
<sequence>MPRGRTEDGAREGGRRRVTRGGWRWVRGAALAGVALASGGARTALAKSKLQIVNAGHDIAHASHILCGTGDAGKRKCQDYAEMLTPYQDSAHTLERAFAELARRYSECPTGSDGGDLGYFPRGEMSRDFESVVFDSKTPLDAVVGPVETRNGWHVMLVHHRHLADEDAKERARLKSEEMKRERLERAEKQKEYQEERARRKAQRAAKRHERDADRHSLHAHAEEHLHDEL</sequence>
<proteinExistence type="inferred from homology"/>
<comment type="catalytic activity">
    <reaction evidence="6">
        <text>[protein]-peptidylproline (omega=180) = [protein]-peptidylproline (omega=0)</text>
        <dbReference type="Rhea" id="RHEA:16237"/>
        <dbReference type="Rhea" id="RHEA-COMP:10747"/>
        <dbReference type="Rhea" id="RHEA-COMP:10748"/>
        <dbReference type="ChEBI" id="CHEBI:83833"/>
        <dbReference type="ChEBI" id="CHEBI:83834"/>
        <dbReference type="EC" id="5.2.1.8"/>
    </reaction>
</comment>
<dbReference type="STRING" id="436017.A4RXH5"/>
<feature type="domain" description="PpiC" evidence="8">
    <location>
        <begin position="57"/>
        <end position="160"/>
    </location>
</feature>
<dbReference type="GeneID" id="5001844"/>
<keyword evidence="3" id="KW-0963">Cytoplasm</keyword>
<comment type="function">
    <text evidence="4">PPIases accelerate the folding of proteins. It prefers amino acid residues with hydrophobic side chains like leucine and phenylalanine in the P1 position of the peptides substrates.</text>
</comment>
<dbReference type="PANTHER" id="PTHR43629">
    <property type="entry name" value="PEPTIDYL-PROLYL CIS-TRANS ISOMERASE"/>
    <property type="match status" value="1"/>
</dbReference>
<name>A4RXH5_OSTLU</name>
<accession>A4RXH5</accession>
<evidence type="ECO:0000256" key="3">
    <source>
        <dbReference type="ARBA" id="ARBA00022490"/>
    </source>
</evidence>
<comment type="similarity">
    <text evidence="2">Belongs to the PpiC/parvulin rotamase family.</text>
</comment>
<dbReference type="InterPro" id="IPR023058">
    <property type="entry name" value="PPIase_PpiC_CS"/>
</dbReference>
<dbReference type="InterPro" id="IPR000297">
    <property type="entry name" value="PPIase_PpiC"/>
</dbReference>
<dbReference type="Gramene" id="ABO96045">
    <property type="protein sequence ID" value="ABO96045"/>
    <property type="gene ID" value="OSTLU_94301"/>
</dbReference>
<dbReference type="GO" id="GO:0005737">
    <property type="term" value="C:cytoplasm"/>
    <property type="evidence" value="ECO:0007669"/>
    <property type="project" value="UniProtKB-SubCell"/>
</dbReference>
<dbReference type="EC" id="5.2.1.8" evidence="6"/>
<organism evidence="9 10">
    <name type="scientific">Ostreococcus lucimarinus (strain CCE9901)</name>
    <dbReference type="NCBI Taxonomy" id="436017"/>
    <lineage>
        <taxon>Eukaryota</taxon>
        <taxon>Viridiplantae</taxon>
        <taxon>Chlorophyta</taxon>
        <taxon>Mamiellophyceae</taxon>
        <taxon>Mamiellales</taxon>
        <taxon>Bathycoccaceae</taxon>
        <taxon>Ostreococcus</taxon>
    </lineage>
</organism>
<feature type="compositionally biased region" description="Basic residues" evidence="7">
    <location>
        <begin position="199"/>
        <end position="208"/>
    </location>
</feature>
<evidence type="ECO:0000313" key="10">
    <source>
        <dbReference type="Proteomes" id="UP000001568"/>
    </source>
</evidence>
<reference evidence="9 10" key="1">
    <citation type="journal article" date="2007" name="Proc. Natl. Acad. Sci. U.S.A.">
        <title>The tiny eukaryote Ostreococcus provides genomic insights into the paradox of plankton speciation.</title>
        <authorList>
            <person name="Palenik B."/>
            <person name="Grimwood J."/>
            <person name="Aerts A."/>
            <person name="Rouze P."/>
            <person name="Salamov A."/>
            <person name="Putnam N."/>
            <person name="Dupont C."/>
            <person name="Jorgensen R."/>
            <person name="Derelle E."/>
            <person name="Rombauts S."/>
            <person name="Zhou K."/>
            <person name="Otillar R."/>
            <person name="Merchant S.S."/>
            <person name="Podell S."/>
            <person name="Gaasterland T."/>
            <person name="Napoli C."/>
            <person name="Gendler K."/>
            <person name="Manuell A."/>
            <person name="Tai V."/>
            <person name="Vallon O."/>
            <person name="Piganeau G."/>
            <person name="Jancek S."/>
            <person name="Heijde M."/>
            <person name="Jabbari K."/>
            <person name="Bowler C."/>
            <person name="Lohr M."/>
            <person name="Robbens S."/>
            <person name="Werner G."/>
            <person name="Dubchak I."/>
            <person name="Pazour G.J."/>
            <person name="Ren Q."/>
            <person name="Paulsen I."/>
            <person name="Delwiche C."/>
            <person name="Schmutz J."/>
            <person name="Rokhsar D."/>
            <person name="Van de Peer Y."/>
            <person name="Moreau H."/>
            <person name="Grigoriev I.V."/>
        </authorList>
    </citation>
    <scope>NUCLEOTIDE SEQUENCE [LARGE SCALE GENOMIC DNA]</scope>
    <source>
        <strain evidence="9 10">CCE9901</strain>
    </source>
</reference>
<dbReference type="PANTHER" id="PTHR43629:SF2">
    <property type="entry name" value="RHODANESE-LIKE_PPIC DOMAIN-CONTAINING PROTEIN 12, CHLOROPLASTIC"/>
    <property type="match status" value="1"/>
</dbReference>
<dbReference type="HOGENOM" id="CLU_1206520_0_0_1"/>
<dbReference type="PROSITE" id="PS01096">
    <property type="entry name" value="PPIC_PPIASE_1"/>
    <property type="match status" value="1"/>
</dbReference>
<keyword evidence="10" id="KW-1185">Reference proteome</keyword>
<gene>
    <name evidence="9" type="ORF">OSTLU_94301</name>
</gene>
<feature type="region of interest" description="Disordered" evidence="7">
    <location>
        <begin position="164"/>
        <end position="230"/>
    </location>
</feature>
<dbReference type="InterPro" id="IPR052204">
    <property type="entry name" value="PpiC/parvulin_rotamase"/>
</dbReference>
<dbReference type="Proteomes" id="UP000001568">
    <property type="component" value="Chromosome 5"/>
</dbReference>
<dbReference type="PROSITE" id="PS50198">
    <property type="entry name" value="PPIC_PPIASE_2"/>
    <property type="match status" value="1"/>
</dbReference>
<dbReference type="GO" id="GO:0003755">
    <property type="term" value="F:peptidyl-prolyl cis-trans isomerase activity"/>
    <property type="evidence" value="ECO:0007669"/>
    <property type="project" value="UniProtKB-UniRule"/>
</dbReference>
<dbReference type="RefSeq" id="XP_001417752.1">
    <property type="nucleotide sequence ID" value="XM_001417715.1"/>
</dbReference>
<keyword evidence="5 6" id="KW-0413">Isomerase</keyword>
<dbReference type="SUPFAM" id="SSF54534">
    <property type="entry name" value="FKBP-like"/>
    <property type="match status" value="1"/>
</dbReference>
<dbReference type="OrthoDB" id="498241at2759"/>
<dbReference type="InterPro" id="IPR046357">
    <property type="entry name" value="PPIase_dom_sf"/>
</dbReference>
<evidence type="ECO:0000256" key="4">
    <source>
        <dbReference type="ARBA" id="ARBA00046231"/>
    </source>
</evidence>
<dbReference type="eggNOG" id="KOG3258">
    <property type="taxonomic scope" value="Eukaryota"/>
</dbReference>
<protein>
    <recommendedName>
        <fullName evidence="6">Peptidyl-prolyl cis-trans isomerase</fullName>
        <ecNumber evidence="6">5.2.1.8</ecNumber>
    </recommendedName>
</protein>
<dbReference type="Gene3D" id="3.10.50.40">
    <property type="match status" value="1"/>
</dbReference>
<keyword evidence="5 6" id="KW-0697">Rotamase</keyword>
<evidence type="ECO:0000256" key="2">
    <source>
        <dbReference type="ARBA" id="ARBA00007656"/>
    </source>
</evidence>
<dbReference type="AlphaFoldDB" id="A4RXH5"/>
<feature type="compositionally biased region" description="Basic and acidic residues" evidence="7">
    <location>
        <begin position="164"/>
        <end position="198"/>
    </location>
</feature>
<evidence type="ECO:0000256" key="1">
    <source>
        <dbReference type="ARBA" id="ARBA00004496"/>
    </source>
</evidence>
<dbReference type="KEGG" id="olu:OSTLU_94301"/>
<evidence type="ECO:0000256" key="7">
    <source>
        <dbReference type="SAM" id="MobiDB-lite"/>
    </source>
</evidence>
<evidence type="ECO:0000259" key="8">
    <source>
        <dbReference type="PROSITE" id="PS50198"/>
    </source>
</evidence>
<evidence type="ECO:0000256" key="6">
    <source>
        <dbReference type="RuleBase" id="RU363014"/>
    </source>
</evidence>
<feature type="compositionally biased region" description="Basic and acidic residues" evidence="7">
    <location>
        <begin position="209"/>
        <end position="230"/>
    </location>
</feature>
<evidence type="ECO:0000313" key="9">
    <source>
        <dbReference type="EMBL" id="ABO96045.1"/>
    </source>
</evidence>